<dbReference type="AlphaFoldDB" id="A0A445B992"/>
<keyword evidence="2" id="KW-1185">Reference proteome</keyword>
<sequence length="95" mass="10391">MTTISALRLSNSISHPTILRVQFPTSSRLARLSSLVSLDILSNRFFGLFPESLAEMVCLESLDLSSKTSIEPGSIKTPQNLILNFNEPTESIPGI</sequence>
<name>A0A445B992_ARAHY</name>
<evidence type="ECO:0000313" key="2">
    <source>
        <dbReference type="Proteomes" id="UP000289738"/>
    </source>
</evidence>
<comment type="caution">
    <text evidence="1">The sequence shown here is derived from an EMBL/GenBank/DDBJ whole genome shotgun (WGS) entry which is preliminary data.</text>
</comment>
<dbReference type="EMBL" id="SDMP01000010">
    <property type="protein sequence ID" value="RYR35229.1"/>
    <property type="molecule type" value="Genomic_DNA"/>
</dbReference>
<gene>
    <name evidence="1" type="ORF">Ahy_A10g050373</name>
</gene>
<organism evidence="1 2">
    <name type="scientific">Arachis hypogaea</name>
    <name type="common">Peanut</name>
    <dbReference type="NCBI Taxonomy" id="3818"/>
    <lineage>
        <taxon>Eukaryota</taxon>
        <taxon>Viridiplantae</taxon>
        <taxon>Streptophyta</taxon>
        <taxon>Embryophyta</taxon>
        <taxon>Tracheophyta</taxon>
        <taxon>Spermatophyta</taxon>
        <taxon>Magnoliopsida</taxon>
        <taxon>eudicotyledons</taxon>
        <taxon>Gunneridae</taxon>
        <taxon>Pentapetalae</taxon>
        <taxon>rosids</taxon>
        <taxon>fabids</taxon>
        <taxon>Fabales</taxon>
        <taxon>Fabaceae</taxon>
        <taxon>Papilionoideae</taxon>
        <taxon>50 kb inversion clade</taxon>
        <taxon>dalbergioids sensu lato</taxon>
        <taxon>Dalbergieae</taxon>
        <taxon>Pterocarpus clade</taxon>
        <taxon>Arachis</taxon>
    </lineage>
</organism>
<evidence type="ECO:0000313" key="1">
    <source>
        <dbReference type="EMBL" id="RYR35229.1"/>
    </source>
</evidence>
<dbReference type="InterPro" id="IPR032675">
    <property type="entry name" value="LRR_dom_sf"/>
</dbReference>
<proteinExistence type="predicted"/>
<dbReference type="SUPFAM" id="SSF52058">
    <property type="entry name" value="L domain-like"/>
    <property type="match status" value="1"/>
</dbReference>
<dbReference type="Gene3D" id="3.80.10.10">
    <property type="entry name" value="Ribonuclease Inhibitor"/>
    <property type="match status" value="1"/>
</dbReference>
<accession>A0A445B992</accession>
<reference evidence="1 2" key="1">
    <citation type="submission" date="2019-01" db="EMBL/GenBank/DDBJ databases">
        <title>Sequencing of cultivated peanut Arachis hypogaea provides insights into genome evolution and oil improvement.</title>
        <authorList>
            <person name="Chen X."/>
        </authorList>
    </citation>
    <scope>NUCLEOTIDE SEQUENCE [LARGE SCALE GENOMIC DNA]</scope>
    <source>
        <strain evidence="2">cv. Fuhuasheng</strain>
        <tissue evidence="1">Leaves</tissue>
    </source>
</reference>
<dbReference type="Proteomes" id="UP000289738">
    <property type="component" value="Chromosome A10"/>
</dbReference>
<protein>
    <submittedName>
        <fullName evidence="1">Uncharacterized protein</fullName>
    </submittedName>
</protein>